<evidence type="ECO:0000313" key="10">
    <source>
        <dbReference type="EMBL" id="SCU88111.1"/>
    </source>
</evidence>
<keyword evidence="5 8" id="KW-1133">Transmembrane helix</keyword>
<dbReference type="GO" id="GO:0015188">
    <property type="term" value="F:L-isoleucine transmembrane transporter activity"/>
    <property type="evidence" value="ECO:0007669"/>
    <property type="project" value="EnsemblFungi"/>
</dbReference>
<dbReference type="Proteomes" id="UP000190274">
    <property type="component" value="Chromosome E"/>
</dbReference>
<evidence type="ECO:0000256" key="1">
    <source>
        <dbReference type="ARBA" id="ARBA00004128"/>
    </source>
</evidence>
<evidence type="ECO:0000256" key="8">
    <source>
        <dbReference type="SAM" id="Phobius"/>
    </source>
</evidence>
<dbReference type="STRING" id="1266660.A0A1G4JD82"/>
<feature type="region of interest" description="Disordered" evidence="7">
    <location>
        <begin position="177"/>
        <end position="196"/>
    </location>
</feature>
<feature type="transmembrane region" description="Helical" evidence="8">
    <location>
        <begin position="222"/>
        <end position="244"/>
    </location>
</feature>
<evidence type="ECO:0000256" key="5">
    <source>
        <dbReference type="ARBA" id="ARBA00022989"/>
    </source>
</evidence>
<feature type="transmembrane region" description="Helical" evidence="8">
    <location>
        <begin position="435"/>
        <end position="458"/>
    </location>
</feature>
<dbReference type="GO" id="GO:0000329">
    <property type="term" value="C:fungal-type vacuole membrane"/>
    <property type="evidence" value="ECO:0007669"/>
    <property type="project" value="EnsemblFungi"/>
</dbReference>
<keyword evidence="11" id="KW-1185">Reference proteome</keyword>
<evidence type="ECO:0000256" key="6">
    <source>
        <dbReference type="ARBA" id="ARBA00023136"/>
    </source>
</evidence>
<feature type="transmembrane region" description="Helical" evidence="8">
    <location>
        <begin position="336"/>
        <end position="355"/>
    </location>
</feature>
<feature type="domain" description="Amino acid transporter transmembrane" evidence="9">
    <location>
        <begin position="217"/>
        <end position="606"/>
    </location>
</feature>
<keyword evidence="4 8" id="KW-0812">Transmembrane</keyword>
<keyword evidence="6 8" id="KW-0472">Membrane</keyword>
<dbReference type="Pfam" id="PF01490">
    <property type="entry name" value="Aa_trans"/>
    <property type="match status" value="1"/>
</dbReference>
<feature type="transmembrane region" description="Helical" evidence="8">
    <location>
        <begin position="250"/>
        <end position="271"/>
    </location>
</feature>
<evidence type="ECO:0000256" key="4">
    <source>
        <dbReference type="ARBA" id="ARBA00022692"/>
    </source>
</evidence>
<evidence type="ECO:0000313" key="11">
    <source>
        <dbReference type="Proteomes" id="UP000190274"/>
    </source>
</evidence>
<dbReference type="AlphaFoldDB" id="A0A1G4JD82"/>
<feature type="transmembrane region" description="Helical" evidence="8">
    <location>
        <begin position="297"/>
        <end position="316"/>
    </location>
</feature>
<evidence type="ECO:0000256" key="3">
    <source>
        <dbReference type="ARBA" id="ARBA00022554"/>
    </source>
</evidence>
<comment type="similarity">
    <text evidence="2">Belongs to the amino acid/polyamine transporter 2 family.</text>
</comment>
<feature type="transmembrane region" description="Helical" evidence="8">
    <location>
        <begin position="589"/>
        <end position="610"/>
    </location>
</feature>
<dbReference type="PANTHER" id="PTHR22950">
    <property type="entry name" value="AMINO ACID TRANSPORTER"/>
    <property type="match status" value="1"/>
</dbReference>
<dbReference type="GO" id="GO:0015186">
    <property type="term" value="F:L-glutamine transmembrane transporter activity"/>
    <property type="evidence" value="ECO:0007669"/>
    <property type="project" value="EnsemblFungi"/>
</dbReference>
<feature type="transmembrane region" description="Helical" evidence="8">
    <location>
        <begin position="525"/>
        <end position="543"/>
    </location>
</feature>
<dbReference type="GO" id="GO:0015824">
    <property type="term" value="P:proline transport"/>
    <property type="evidence" value="ECO:0007669"/>
    <property type="project" value="EnsemblFungi"/>
</dbReference>
<dbReference type="GO" id="GO:0005302">
    <property type="term" value="F:L-tyrosine transmembrane transporter activity"/>
    <property type="evidence" value="ECO:0007669"/>
    <property type="project" value="EnsemblFungi"/>
</dbReference>
<dbReference type="PANTHER" id="PTHR22950:SF530">
    <property type="entry name" value="VACUOLAR AMINO ACID TRANSPORTER 3"/>
    <property type="match status" value="1"/>
</dbReference>
<evidence type="ECO:0000256" key="7">
    <source>
        <dbReference type="SAM" id="MobiDB-lite"/>
    </source>
</evidence>
<sequence length="611" mass="67670">MPVNLRKDSRSALSVDIDALRSISASRRPSGAAPNVVVASSPGQHVADAVSRHLVSASDSADAASFNPLHLLGGDITRELYRWQDQNQDEAVEGQQIRSEMPKHRRSASFSGSVMSHSSIPNTEMSAEQMRAPQGFRRSFLVTKSLQENGDIPVFSARNFYEFLTLYGHFAGQDLSEDEDEDLDKTHPVEEDEETALLGESPAKRRAAIRAMRRGAHKSSTLKAVLLLLKSFIGSGVLFLPRAFHNGGWAFSSFSLLTCCLLSYHCFILLINTKNKLKVNGYGDLGGAIYGRHMENAILGSIVLSQIGFVAAYTVFTATNLQVFFANVFEWESSVTFWILVQLLFITPLSLTRNISKLSGTALIADLFIFFGLTYVYYYCGTYVAAHGIASETMLVFNKNDWTLFIGTAIFTYEGIGLLIPIQESMKHPEKFNKCLFGVMASAGVVFISCGFLCYSAFGEEVKTVILLNFPRDSGMTTMVQLLYALAILLSTPLQLFPVIRILETSIFPKDASGKYNPRVKWLKNYFRIAVVIMNLTIAWLGANDLDKFVSLVGSFACVPLIYVYPPMLHLQAFRNGGASKLSLVSDMLIAIFGVCVMVYTTYQAVYLWFS</sequence>
<dbReference type="InterPro" id="IPR013057">
    <property type="entry name" value="AA_transpt_TM"/>
</dbReference>
<accession>A0A1G4JD82</accession>
<organism evidence="10 11">
    <name type="scientific">Lachancea dasiensis</name>
    <dbReference type="NCBI Taxonomy" id="1072105"/>
    <lineage>
        <taxon>Eukaryota</taxon>
        <taxon>Fungi</taxon>
        <taxon>Dikarya</taxon>
        <taxon>Ascomycota</taxon>
        <taxon>Saccharomycotina</taxon>
        <taxon>Saccharomycetes</taxon>
        <taxon>Saccharomycetales</taxon>
        <taxon>Saccharomycetaceae</taxon>
        <taxon>Lachancea</taxon>
    </lineage>
</organism>
<comment type="subcellular location">
    <subcellularLocation>
        <location evidence="1">Vacuole membrane</location>
        <topology evidence="1">Multi-pass membrane protein</topology>
    </subcellularLocation>
</comment>
<proteinExistence type="inferred from homology"/>
<feature type="transmembrane region" description="Helical" evidence="8">
    <location>
        <begin position="549"/>
        <end position="568"/>
    </location>
</feature>
<dbReference type="OrthoDB" id="1684102at2759"/>
<keyword evidence="3" id="KW-0926">Vacuole</keyword>
<name>A0A1G4JD82_9SACH</name>
<gene>
    <name evidence="10" type="ORF">LADA_0E08262G</name>
</gene>
<feature type="transmembrane region" description="Helical" evidence="8">
    <location>
        <begin position="478"/>
        <end position="504"/>
    </location>
</feature>
<feature type="transmembrane region" description="Helical" evidence="8">
    <location>
        <begin position="402"/>
        <end position="423"/>
    </location>
</feature>
<dbReference type="EMBL" id="LT598455">
    <property type="protein sequence ID" value="SCU88111.1"/>
    <property type="molecule type" value="Genomic_DNA"/>
</dbReference>
<evidence type="ECO:0000256" key="2">
    <source>
        <dbReference type="ARBA" id="ARBA00008066"/>
    </source>
</evidence>
<evidence type="ECO:0000259" key="9">
    <source>
        <dbReference type="Pfam" id="PF01490"/>
    </source>
</evidence>
<protein>
    <submittedName>
        <fullName evidence="10">LADA_0E08262g1_1</fullName>
    </submittedName>
</protein>
<reference evidence="11" key="1">
    <citation type="submission" date="2016-03" db="EMBL/GenBank/DDBJ databases">
        <authorList>
            <person name="Devillers H."/>
        </authorList>
    </citation>
    <scope>NUCLEOTIDE SEQUENCE [LARGE SCALE GENOMIC DNA]</scope>
</reference>
<dbReference type="GO" id="GO:0032974">
    <property type="term" value="P:amino acid transmembrane export from vacuole"/>
    <property type="evidence" value="ECO:0007669"/>
    <property type="project" value="EnsemblFungi"/>
</dbReference>
<feature type="transmembrane region" description="Helical" evidence="8">
    <location>
        <begin position="367"/>
        <end position="390"/>
    </location>
</feature>